<dbReference type="SUPFAM" id="SSF52091">
    <property type="entry name" value="SpoIIaa-like"/>
    <property type="match status" value="1"/>
</dbReference>
<dbReference type="AlphaFoldDB" id="A0A4Q7MCL2"/>
<dbReference type="InterPro" id="IPR021866">
    <property type="entry name" value="SpoIIAA-like"/>
</dbReference>
<organism evidence="1 2">
    <name type="scientific">Agromyces ramosus</name>
    <dbReference type="NCBI Taxonomy" id="33879"/>
    <lineage>
        <taxon>Bacteria</taxon>
        <taxon>Bacillati</taxon>
        <taxon>Actinomycetota</taxon>
        <taxon>Actinomycetes</taxon>
        <taxon>Micrococcales</taxon>
        <taxon>Microbacteriaceae</taxon>
        <taxon>Agromyces</taxon>
    </lineage>
</organism>
<accession>A0A4Q7MCL2</accession>
<protein>
    <submittedName>
        <fullName evidence="1">SpoIIAA-like protein</fullName>
    </submittedName>
</protein>
<dbReference type="InterPro" id="IPR036513">
    <property type="entry name" value="STAS_dom_sf"/>
</dbReference>
<keyword evidence="2" id="KW-1185">Reference proteome</keyword>
<dbReference type="InterPro" id="IPR038396">
    <property type="entry name" value="SpoIIAA-like_sf"/>
</dbReference>
<comment type="caution">
    <text evidence="1">The sequence shown here is derived from an EMBL/GenBank/DDBJ whole genome shotgun (WGS) entry which is preliminary data.</text>
</comment>
<gene>
    <name evidence="1" type="ORF">EV187_3035</name>
</gene>
<reference evidence="1 2" key="1">
    <citation type="submission" date="2019-02" db="EMBL/GenBank/DDBJ databases">
        <title>Genomic Encyclopedia of Type Strains, Phase IV (KMG-IV): sequencing the most valuable type-strain genomes for metagenomic binning, comparative biology and taxonomic classification.</title>
        <authorList>
            <person name="Goeker M."/>
        </authorList>
    </citation>
    <scope>NUCLEOTIDE SEQUENCE [LARGE SCALE GENOMIC DNA]</scope>
    <source>
        <strain evidence="1 2">DSM 43045</strain>
    </source>
</reference>
<dbReference type="EMBL" id="SGWY01000003">
    <property type="protein sequence ID" value="RZS64648.1"/>
    <property type="molecule type" value="Genomic_DNA"/>
</dbReference>
<sequence length="125" mass="13642">MIEPLEDLPAGVVGFRAIGTIEASDYREVLEPAFEAVLAEHEKVNLVVVMGEQFDHYSLGAMLEDARLIAFPREVWGRAAFVTNHDVLGGIATALRGLVPGEFRVFPLEKQDEAIAWVAEAVPAP</sequence>
<dbReference type="Proteomes" id="UP000293289">
    <property type="component" value="Unassembled WGS sequence"/>
</dbReference>
<name>A0A4Q7MCL2_9MICO</name>
<proteinExistence type="predicted"/>
<evidence type="ECO:0000313" key="1">
    <source>
        <dbReference type="EMBL" id="RZS64648.1"/>
    </source>
</evidence>
<dbReference type="Gene3D" id="3.40.50.10600">
    <property type="entry name" value="SpoIIaa-like domains"/>
    <property type="match status" value="1"/>
</dbReference>
<dbReference type="OrthoDB" id="4729899at2"/>
<evidence type="ECO:0000313" key="2">
    <source>
        <dbReference type="Proteomes" id="UP000293289"/>
    </source>
</evidence>
<dbReference type="RefSeq" id="WP_130353857.1">
    <property type="nucleotide sequence ID" value="NZ_SGWY01000003.1"/>
</dbReference>
<dbReference type="Pfam" id="PF11964">
    <property type="entry name" value="SpoIIAA-like"/>
    <property type="match status" value="1"/>
</dbReference>